<evidence type="ECO:0000313" key="2">
    <source>
        <dbReference type="EMBL" id="KAK4463632.1"/>
    </source>
</evidence>
<dbReference type="EMBL" id="MU864957">
    <property type="protein sequence ID" value="KAK4463632.1"/>
    <property type="molecule type" value="Genomic_DNA"/>
</dbReference>
<dbReference type="Proteomes" id="UP001321749">
    <property type="component" value="Unassembled WGS sequence"/>
</dbReference>
<dbReference type="AlphaFoldDB" id="A0AAV9HS87"/>
<proteinExistence type="predicted"/>
<feature type="signal peptide" evidence="1">
    <location>
        <begin position="1"/>
        <end position="24"/>
    </location>
</feature>
<keyword evidence="1" id="KW-0732">Signal</keyword>
<keyword evidence="3" id="KW-1185">Reference proteome</keyword>
<protein>
    <recommendedName>
        <fullName evidence="4">Infection structure specific protein</fullName>
    </recommendedName>
</protein>
<comment type="caution">
    <text evidence="2">The sequence shown here is derived from an EMBL/GenBank/DDBJ whole genome shotgun (WGS) entry which is preliminary data.</text>
</comment>
<gene>
    <name evidence="2" type="ORF">QBC42DRAFT_323718</name>
</gene>
<name>A0AAV9HS87_9PEZI</name>
<reference evidence="2" key="2">
    <citation type="submission" date="2023-06" db="EMBL/GenBank/DDBJ databases">
        <authorList>
            <consortium name="Lawrence Berkeley National Laboratory"/>
            <person name="Mondo S.J."/>
            <person name="Hensen N."/>
            <person name="Bonometti L."/>
            <person name="Westerberg I."/>
            <person name="Brannstrom I.O."/>
            <person name="Guillou S."/>
            <person name="Cros-Aarteil S."/>
            <person name="Calhoun S."/>
            <person name="Haridas S."/>
            <person name="Kuo A."/>
            <person name="Pangilinan J."/>
            <person name="Riley R."/>
            <person name="Labutti K."/>
            <person name="Andreopoulos B."/>
            <person name="Lipzen A."/>
            <person name="Chen C."/>
            <person name="Yanf M."/>
            <person name="Daum C."/>
            <person name="Ng V."/>
            <person name="Clum A."/>
            <person name="Steindorff A."/>
            <person name="Ohm R."/>
            <person name="Martin F."/>
            <person name="Silar P."/>
            <person name="Natvig D."/>
            <person name="Lalanne C."/>
            <person name="Gautier V."/>
            <person name="Ament-Velasquez S.L."/>
            <person name="Kruys A."/>
            <person name="Hutchinson M.I."/>
            <person name="Powell A.J."/>
            <person name="Barry K."/>
            <person name="Miller A.N."/>
            <person name="Grigoriev I.V."/>
            <person name="Debuchy R."/>
            <person name="Gladieux P."/>
            <person name="Thoren M.H."/>
            <person name="Johannesson H."/>
        </authorList>
    </citation>
    <scope>NUCLEOTIDE SEQUENCE</scope>
    <source>
        <strain evidence="2">PSN324</strain>
    </source>
</reference>
<evidence type="ECO:0000313" key="3">
    <source>
        <dbReference type="Proteomes" id="UP001321749"/>
    </source>
</evidence>
<feature type="chain" id="PRO_5043832820" description="Infection structure specific protein" evidence="1">
    <location>
        <begin position="25"/>
        <end position="237"/>
    </location>
</feature>
<reference evidence="2" key="1">
    <citation type="journal article" date="2023" name="Mol. Phylogenet. Evol.">
        <title>Genome-scale phylogeny and comparative genomics of the fungal order Sordariales.</title>
        <authorList>
            <person name="Hensen N."/>
            <person name="Bonometti L."/>
            <person name="Westerberg I."/>
            <person name="Brannstrom I.O."/>
            <person name="Guillou S."/>
            <person name="Cros-Aarteil S."/>
            <person name="Calhoun S."/>
            <person name="Haridas S."/>
            <person name="Kuo A."/>
            <person name="Mondo S."/>
            <person name="Pangilinan J."/>
            <person name="Riley R."/>
            <person name="LaButti K."/>
            <person name="Andreopoulos B."/>
            <person name="Lipzen A."/>
            <person name="Chen C."/>
            <person name="Yan M."/>
            <person name="Daum C."/>
            <person name="Ng V."/>
            <person name="Clum A."/>
            <person name="Steindorff A."/>
            <person name="Ohm R.A."/>
            <person name="Martin F."/>
            <person name="Silar P."/>
            <person name="Natvig D.O."/>
            <person name="Lalanne C."/>
            <person name="Gautier V."/>
            <person name="Ament-Velasquez S.L."/>
            <person name="Kruys A."/>
            <person name="Hutchinson M.I."/>
            <person name="Powell A.J."/>
            <person name="Barry K."/>
            <person name="Miller A.N."/>
            <person name="Grigoriev I.V."/>
            <person name="Debuchy R."/>
            <person name="Gladieux P."/>
            <person name="Hiltunen Thoren M."/>
            <person name="Johannesson H."/>
        </authorList>
    </citation>
    <scope>NUCLEOTIDE SEQUENCE</scope>
    <source>
        <strain evidence="2">PSN324</strain>
    </source>
</reference>
<sequence>MLPKVPCFPGFLAALAVLTDTARAQEPTKTLNAQECTSAYYSIYAHSPPTAPPALDSWAALARSTITETWTTTYTRDDPGLTVSAFCSDLVALPKPSPPSSVSDAWNSYSSALSEWRDRIAPDASSIASACSEAETFVAQNVLMMIATDYEGCTSAMNIGRPDAATSSISTTRGPAATVTTIAGPKQNDNGVGQAATPATSSSTAAAVAWAMETRGCVAAAAAAAAAVGVVGVIGVF</sequence>
<organism evidence="2 3">
    <name type="scientific">Cladorrhinum samala</name>
    <dbReference type="NCBI Taxonomy" id="585594"/>
    <lineage>
        <taxon>Eukaryota</taxon>
        <taxon>Fungi</taxon>
        <taxon>Dikarya</taxon>
        <taxon>Ascomycota</taxon>
        <taxon>Pezizomycotina</taxon>
        <taxon>Sordariomycetes</taxon>
        <taxon>Sordariomycetidae</taxon>
        <taxon>Sordariales</taxon>
        <taxon>Podosporaceae</taxon>
        <taxon>Cladorrhinum</taxon>
    </lineage>
</organism>
<evidence type="ECO:0008006" key="4">
    <source>
        <dbReference type="Google" id="ProtNLM"/>
    </source>
</evidence>
<accession>A0AAV9HS87</accession>
<evidence type="ECO:0000256" key="1">
    <source>
        <dbReference type="SAM" id="SignalP"/>
    </source>
</evidence>